<dbReference type="RefSeq" id="WP_192818062.1">
    <property type="nucleotide sequence ID" value="NZ_CP062310.1"/>
</dbReference>
<dbReference type="GO" id="GO:0016818">
    <property type="term" value="F:hydrolase activity, acting on acid anhydrides, in phosphorus-containing anhydrides"/>
    <property type="evidence" value="ECO:0007669"/>
    <property type="project" value="InterPro"/>
</dbReference>
<dbReference type="InterPro" id="IPR006555">
    <property type="entry name" value="ATP-dep_Helicase_C"/>
</dbReference>
<dbReference type="GO" id="GO:0006281">
    <property type="term" value="P:DNA repair"/>
    <property type="evidence" value="ECO:0007669"/>
    <property type="project" value="UniProtKB-KW"/>
</dbReference>
<dbReference type="InterPro" id="IPR006554">
    <property type="entry name" value="Helicase-like_DEXD_c2"/>
</dbReference>
<dbReference type="Gene3D" id="1.10.275.30">
    <property type="match status" value="1"/>
</dbReference>
<evidence type="ECO:0000256" key="1">
    <source>
        <dbReference type="ARBA" id="ARBA00022485"/>
    </source>
</evidence>
<evidence type="ECO:0000256" key="12">
    <source>
        <dbReference type="ARBA" id="ARBA00023235"/>
    </source>
</evidence>
<dbReference type="Gene3D" id="3.40.50.300">
    <property type="entry name" value="P-loop containing nucleotide triphosphate hydrolases"/>
    <property type="match status" value="2"/>
</dbReference>
<evidence type="ECO:0000313" key="15">
    <source>
        <dbReference type="Proteomes" id="UP000594121"/>
    </source>
</evidence>
<keyword evidence="5" id="KW-0378">Hydrolase</keyword>
<evidence type="ECO:0000256" key="8">
    <source>
        <dbReference type="ARBA" id="ARBA00023004"/>
    </source>
</evidence>
<evidence type="ECO:0000256" key="10">
    <source>
        <dbReference type="ARBA" id="ARBA00023125"/>
    </source>
</evidence>
<dbReference type="InterPro" id="IPR045028">
    <property type="entry name" value="DinG/Rad3-like"/>
</dbReference>
<dbReference type="SMART" id="SM00491">
    <property type="entry name" value="HELICc2"/>
    <property type="match status" value="1"/>
</dbReference>
<dbReference type="GO" id="GO:0003677">
    <property type="term" value="F:DNA binding"/>
    <property type="evidence" value="ECO:0007669"/>
    <property type="project" value="UniProtKB-KW"/>
</dbReference>
<dbReference type="EMBL" id="CP062310">
    <property type="protein sequence ID" value="QOJ78089.1"/>
    <property type="molecule type" value="Genomic_DNA"/>
</dbReference>
<dbReference type="InterPro" id="IPR010614">
    <property type="entry name" value="RAD3-like_helicase_DEAD"/>
</dbReference>
<keyword evidence="15" id="KW-1185">Reference proteome</keyword>
<keyword evidence="7" id="KW-0067">ATP-binding</keyword>
<keyword evidence="3" id="KW-0547">Nucleotide-binding</keyword>
<evidence type="ECO:0000256" key="3">
    <source>
        <dbReference type="ARBA" id="ARBA00022741"/>
    </source>
</evidence>
<feature type="domain" description="Helicase ATP-binding" evidence="13">
    <location>
        <begin position="7"/>
        <end position="262"/>
    </location>
</feature>
<dbReference type="GO" id="GO:0005524">
    <property type="term" value="F:ATP binding"/>
    <property type="evidence" value="ECO:0007669"/>
    <property type="project" value="UniProtKB-KW"/>
</dbReference>
<dbReference type="FunCoup" id="A0A7L9FEC7">
    <property type="interactions" value="99"/>
</dbReference>
<accession>A0A7L9FEC7</accession>
<proteinExistence type="predicted"/>
<keyword evidence="1" id="KW-0004">4Fe-4S</keyword>
<evidence type="ECO:0000256" key="4">
    <source>
        <dbReference type="ARBA" id="ARBA00022763"/>
    </source>
</evidence>
<organism evidence="14 15">
    <name type="scientific">Infirmifilum lucidum</name>
    <dbReference type="NCBI Taxonomy" id="2776706"/>
    <lineage>
        <taxon>Archaea</taxon>
        <taxon>Thermoproteota</taxon>
        <taxon>Thermoprotei</taxon>
        <taxon>Thermofilales</taxon>
        <taxon>Thermofilaceae</taxon>
        <taxon>Infirmifilum</taxon>
    </lineage>
</organism>
<dbReference type="InterPro" id="IPR027417">
    <property type="entry name" value="P-loop_NTPase"/>
</dbReference>
<dbReference type="AlphaFoldDB" id="A0A7L9FEC7"/>
<dbReference type="PANTHER" id="PTHR11472:SF34">
    <property type="entry name" value="REGULATOR OF TELOMERE ELONGATION HELICASE 1"/>
    <property type="match status" value="1"/>
</dbReference>
<dbReference type="GO" id="GO:0046872">
    <property type="term" value="F:metal ion binding"/>
    <property type="evidence" value="ECO:0007669"/>
    <property type="project" value="UniProtKB-KW"/>
</dbReference>
<keyword evidence="6 14" id="KW-0347">Helicase</keyword>
<keyword evidence="10" id="KW-0238">DNA-binding</keyword>
<gene>
    <name evidence="14" type="ORF">IG193_04670</name>
</gene>
<evidence type="ECO:0000256" key="2">
    <source>
        <dbReference type="ARBA" id="ARBA00022723"/>
    </source>
</evidence>
<sequence>MEELVARIKGFFPYMNPRSGQLELARLVYESVVGSKILLARYPVGFGKTAAALAGALASGVPRIVYLAHSKSQFQAPIREAARLVDRGVGLAVVTLTSKKDLCLFPRKLVTEMDYDRFARFCLLKRVSRECPYKDTIESLEVPQVLTVSLLRRLGREKQVCPYAVAWRALEKARIIIASYPYLFDLSLLNILVEKGRVNLSETLVIIDEAHNLPTFISDSLSSQLSESTIRSALREIQRFGGQGFLEIREALKSFLLLLDKKASEEGEEIPAEVFLEIAPPSTSLNLLAQAVEQKTGTVSAVWYVSEFISKVENMPGDTVLLALDEHGSKLFKIHFYNVSRIARKVFQSIRSAVLLSATLPPADYYTAVLGIEKDKLLEVTYPFAWGENVELTITRGISSRYVLRTGELYKRYARLIDAIFAEPESLHVLAVFPSYSFMMEVYPFLKARPRLMERHDTALDEILNFLLENRKGLVMIVAWGKFSEGVEFRALKKNLIDTIVIAGLPVPTPSPSNQRLLKTLKDATGDWKWAWNQVFLYPALMKTIQIIGRGIRSETDCIRVYLLDERAAEPEALGFFELYGIAPRVFPEN</sequence>
<dbReference type="SUPFAM" id="SSF52540">
    <property type="entry name" value="P-loop containing nucleoside triphosphate hydrolases"/>
    <property type="match status" value="1"/>
</dbReference>
<name>A0A7L9FEC7_9CREN</name>
<keyword evidence="12" id="KW-0413">Isomerase</keyword>
<dbReference type="GO" id="GO:0003678">
    <property type="term" value="F:DNA helicase activity"/>
    <property type="evidence" value="ECO:0007669"/>
    <property type="project" value="InterPro"/>
</dbReference>
<keyword evidence="9" id="KW-0411">Iron-sulfur</keyword>
<dbReference type="InterPro" id="IPR014013">
    <property type="entry name" value="Helic_SF1/SF2_ATP-bd_DinG/Rad3"/>
</dbReference>
<dbReference type="GO" id="GO:0051539">
    <property type="term" value="F:4 iron, 4 sulfur cluster binding"/>
    <property type="evidence" value="ECO:0007669"/>
    <property type="project" value="UniProtKB-KW"/>
</dbReference>
<keyword evidence="4" id="KW-0227">DNA damage</keyword>
<protein>
    <submittedName>
        <fullName evidence="14">ATP-dependent DNA helicase</fullName>
    </submittedName>
</protein>
<reference evidence="14 15" key="1">
    <citation type="submission" date="2020-10" db="EMBL/GenBank/DDBJ databases">
        <title>Thermofilum lucidum 3507LT sp. nov. a novel member of Thermofilaceae family isolated from Chile hot spring, and proposal of description order Thermofilales.</title>
        <authorList>
            <person name="Zayulina K.S."/>
            <person name="Elcheninov A.G."/>
            <person name="Toshchakov S.V."/>
            <person name="Kublanov I.V."/>
        </authorList>
    </citation>
    <scope>NUCLEOTIDE SEQUENCE [LARGE SCALE GENOMIC DNA]</scope>
    <source>
        <strain evidence="14 15">3507LT</strain>
    </source>
</reference>
<dbReference type="InParanoid" id="A0A7L9FEC7"/>
<dbReference type="PROSITE" id="PS51193">
    <property type="entry name" value="HELICASE_ATP_BIND_2"/>
    <property type="match status" value="1"/>
</dbReference>
<dbReference type="SMART" id="SM00488">
    <property type="entry name" value="DEXDc2"/>
    <property type="match status" value="1"/>
</dbReference>
<dbReference type="Pfam" id="PF13307">
    <property type="entry name" value="Helicase_C_2"/>
    <property type="match status" value="1"/>
</dbReference>
<evidence type="ECO:0000256" key="6">
    <source>
        <dbReference type="ARBA" id="ARBA00022806"/>
    </source>
</evidence>
<dbReference type="PANTHER" id="PTHR11472">
    <property type="entry name" value="DNA REPAIR DEAD HELICASE RAD3/XP-D SUBFAMILY MEMBER"/>
    <property type="match status" value="1"/>
</dbReference>
<evidence type="ECO:0000313" key="14">
    <source>
        <dbReference type="EMBL" id="QOJ78089.1"/>
    </source>
</evidence>
<dbReference type="Proteomes" id="UP000594121">
    <property type="component" value="Chromosome"/>
</dbReference>
<evidence type="ECO:0000256" key="5">
    <source>
        <dbReference type="ARBA" id="ARBA00022801"/>
    </source>
</evidence>
<dbReference type="GeneID" id="59149164"/>
<evidence type="ECO:0000256" key="7">
    <source>
        <dbReference type="ARBA" id="ARBA00022840"/>
    </source>
</evidence>
<evidence type="ECO:0000259" key="13">
    <source>
        <dbReference type="PROSITE" id="PS51193"/>
    </source>
</evidence>
<keyword evidence="2" id="KW-0479">Metal-binding</keyword>
<evidence type="ECO:0000256" key="11">
    <source>
        <dbReference type="ARBA" id="ARBA00023204"/>
    </source>
</evidence>
<dbReference type="Pfam" id="PF06733">
    <property type="entry name" value="DEAD_2"/>
    <property type="match status" value="1"/>
</dbReference>
<dbReference type="KEGG" id="thel:IG193_04670"/>
<keyword evidence="11" id="KW-0234">DNA repair</keyword>
<evidence type="ECO:0000256" key="9">
    <source>
        <dbReference type="ARBA" id="ARBA00023014"/>
    </source>
</evidence>
<keyword evidence="8" id="KW-0408">Iron</keyword>